<protein>
    <submittedName>
        <fullName evidence="2">Putative secreted protein</fullName>
    </submittedName>
</protein>
<evidence type="ECO:0000256" key="1">
    <source>
        <dbReference type="SAM" id="SignalP"/>
    </source>
</evidence>
<dbReference type="EMBL" id="CP008953">
    <property type="protein sequence ID" value="AIG73844.1"/>
    <property type="molecule type" value="Genomic_DNA"/>
</dbReference>
<proteinExistence type="predicted"/>
<dbReference type="HOGENOM" id="CLU_2550872_0_0_11"/>
<dbReference type="Proteomes" id="UP000028492">
    <property type="component" value="Chromosome"/>
</dbReference>
<feature type="signal peptide" evidence="1">
    <location>
        <begin position="1"/>
        <end position="24"/>
    </location>
</feature>
<keyword evidence="1" id="KW-0732">Signal</keyword>
<reference evidence="2 3" key="1">
    <citation type="journal article" date="2014" name="J. Biotechnol.">
        <title>Complete genome sequence of the actinobacterium Amycolatopsis japonica MG417-CF17(T) (=DSM 44213T) producing (S,S)-N,N'-ethylenediaminedisuccinic acid.</title>
        <authorList>
            <person name="Stegmann E."/>
            <person name="Albersmeier A."/>
            <person name="Spohn M."/>
            <person name="Gert H."/>
            <person name="Weber T."/>
            <person name="Wohlleben W."/>
            <person name="Kalinowski J."/>
            <person name="Ruckert C."/>
        </authorList>
    </citation>
    <scope>NUCLEOTIDE SEQUENCE [LARGE SCALE GENOMIC DNA]</scope>
    <source>
        <strain evidence="3">MG417-CF17 (DSM 44213)</strain>
    </source>
</reference>
<dbReference type="RefSeq" id="WP_038508407.1">
    <property type="nucleotide sequence ID" value="NZ_CP008953.1"/>
</dbReference>
<organism evidence="2 3">
    <name type="scientific">Amycolatopsis japonica</name>
    <dbReference type="NCBI Taxonomy" id="208439"/>
    <lineage>
        <taxon>Bacteria</taxon>
        <taxon>Bacillati</taxon>
        <taxon>Actinomycetota</taxon>
        <taxon>Actinomycetes</taxon>
        <taxon>Pseudonocardiales</taxon>
        <taxon>Pseudonocardiaceae</taxon>
        <taxon>Amycolatopsis</taxon>
        <taxon>Amycolatopsis japonica group</taxon>
    </lineage>
</organism>
<dbReference type="KEGG" id="aja:AJAP_04610"/>
<feature type="chain" id="PRO_5001709930" evidence="1">
    <location>
        <begin position="25"/>
        <end position="82"/>
    </location>
</feature>
<accession>A0A075UMN3</accession>
<sequence length="82" mass="8078">MLKKAGFVSAVAAGIMMVGGTAFAATGDTSGTPDPTFGDAYNTFIEGGGALGYGAASLVAGAYTGIATTPALVLHSLEHHHH</sequence>
<evidence type="ECO:0000313" key="3">
    <source>
        <dbReference type="Proteomes" id="UP000028492"/>
    </source>
</evidence>
<keyword evidence="3" id="KW-1185">Reference proteome</keyword>
<dbReference type="AlphaFoldDB" id="A0A075UMN3"/>
<name>A0A075UMN3_9PSEU</name>
<gene>
    <name evidence="2" type="ORF">AJAP_04610</name>
</gene>
<evidence type="ECO:0000313" key="2">
    <source>
        <dbReference type="EMBL" id="AIG73844.1"/>
    </source>
</evidence>